<reference evidence="8 9" key="1">
    <citation type="submission" date="2021-07" db="EMBL/GenBank/DDBJ databases">
        <authorList>
            <person name="Imarazene B."/>
            <person name="Zahm M."/>
            <person name="Klopp C."/>
            <person name="Cabau C."/>
            <person name="Beille S."/>
            <person name="Jouanno E."/>
            <person name="Castinel A."/>
            <person name="Lluch J."/>
            <person name="Gil L."/>
            <person name="Kuchtly C."/>
            <person name="Lopez Roques C."/>
            <person name="Donnadieu C."/>
            <person name="Parrinello H."/>
            <person name="Journot L."/>
            <person name="Du K."/>
            <person name="Schartl M."/>
            <person name="Retaux S."/>
            <person name="Guiguen Y."/>
        </authorList>
    </citation>
    <scope>NUCLEOTIDE SEQUENCE [LARGE SCALE GENOMIC DNA]</scope>
    <source>
        <strain evidence="8">Pach_M1</strain>
        <tissue evidence="8">Testis</tissue>
    </source>
</reference>
<feature type="compositionally biased region" description="Polar residues" evidence="7">
    <location>
        <begin position="702"/>
        <end position="713"/>
    </location>
</feature>
<evidence type="ECO:0000256" key="5">
    <source>
        <dbReference type="ARBA" id="ARBA00023212"/>
    </source>
</evidence>
<dbReference type="InterPro" id="IPR051483">
    <property type="entry name" value="MAP7_domain-containing"/>
</dbReference>
<feature type="compositionally biased region" description="Basic and acidic residues" evidence="7">
    <location>
        <begin position="663"/>
        <end position="672"/>
    </location>
</feature>
<sequence>EGYLKTDDRMRLAKERREEREKSLDELVYSGVFLFCLSAAREQAILEKERRARLQYERTVEERWRRLEEQRQKEEQRRAAVEEKRRQQLEEEKERLEALMRKSMERSLQLENRNKRWTWGPNGGVQGDWENAPSLSAVSALPHDLAAPSAAASESGNVQNGGISLENLTLHRLCTHTHSSLARSNSAANLCVPCPRSAVPSSPHRSPYRGSPSRRRANLTCAEESGGGISTPPSTPKKESLRRERRIGSPGSPARRSESPANIVRRSASPSTPKLTHKSRNQSPVTVRHYPQSPLRHRPATPLADGNKTSNDKQGQEPADKKHLKADEAPKYSPNSENRGSAKAASSTGTQETGNCKTTENNHGVPEITKNHEKKNPPTGTAENHTPNHSSNHATAVKNTDSSPPPGGRTGAGTTSAEEASRLLAERRRLARVQKEQEQQERLKVEKLKAQKREEERVREEEEERQREEEEKEKDVERQRIERELMKQQEEQERQQRKKRIEEIMKRTRKSDGEMKREDSLELQSPPSHQLSPPGEIQVNLKVNGEVKTSSSSTHMNSNKNNQVKSQIPGPISKQGSTNKSAERSETRERANTPEQVQPKSPSPTGRTNVGKFTGEKLERGQVKVDSAQVRKEACPVGKVQVTQVKTTGESNAQKQENNQLHASEKKTDAARADTPVPVKLPTQVEEPARVKSPVQVKTPATVPSHTTPNQVMKSHVSEQVKVKSPTQDRTVKTSGGPQANGQVNQTSTQVTSKTTSKSSSPASLLPLPVSKIPPPLINLQPAEKRGGASEESADEVQSMEVSPVSKEELISIPEFSPVAEVTQNGVSNTRALEDLLDLTGHVAYPRMPPASALGDCNKNLIEGVCSPSSDTKIIPTNPASKLNIQ</sequence>
<evidence type="ECO:0000256" key="2">
    <source>
        <dbReference type="ARBA" id="ARBA00007525"/>
    </source>
</evidence>
<name>A0A8T2MI88_ASTMX</name>
<feature type="region of interest" description="Disordered" evidence="7">
    <location>
        <begin position="195"/>
        <end position="806"/>
    </location>
</feature>
<accession>A0A8T2MI88</accession>
<feature type="compositionally biased region" description="Low complexity" evidence="7">
    <location>
        <begin position="743"/>
        <end position="771"/>
    </location>
</feature>
<keyword evidence="4 6" id="KW-0175">Coiled coil</keyword>
<dbReference type="AlphaFoldDB" id="A0A8T2MI88"/>
<feature type="compositionally biased region" description="Basic and acidic residues" evidence="7">
    <location>
        <begin position="581"/>
        <end position="592"/>
    </location>
</feature>
<evidence type="ECO:0000256" key="6">
    <source>
        <dbReference type="SAM" id="Coils"/>
    </source>
</evidence>
<feature type="compositionally biased region" description="Polar residues" evidence="7">
    <location>
        <begin position="593"/>
        <end position="608"/>
    </location>
</feature>
<feature type="compositionally biased region" description="Polar residues" evidence="7">
    <location>
        <begin position="547"/>
        <end position="566"/>
    </location>
</feature>
<feature type="compositionally biased region" description="Low complexity" evidence="7">
    <location>
        <begin position="637"/>
        <end position="649"/>
    </location>
</feature>
<comment type="subcellular location">
    <subcellularLocation>
        <location evidence="1">Cytoplasm</location>
        <location evidence="1">Cytoskeleton</location>
    </subcellularLocation>
</comment>
<dbReference type="GO" id="GO:0015630">
    <property type="term" value="C:microtubule cytoskeleton"/>
    <property type="evidence" value="ECO:0007669"/>
    <property type="project" value="InterPro"/>
</dbReference>
<feature type="non-terminal residue" evidence="8">
    <location>
        <position position="1"/>
    </location>
</feature>
<dbReference type="Pfam" id="PF05672">
    <property type="entry name" value="MAP7"/>
    <property type="match status" value="1"/>
</dbReference>
<dbReference type="PANTHER" id="PTHR15073:SF3">
    <property type="entry name" value="MAP7 DOMAIN-CONTAINING PROTEIN 2"/>
    <property type="match status" value="1"/>
</dbReference>
<dbReference type="PANTHER" id="PTHR15073">
    <property type="entry name" value="MICROTUBULE-ASSOCIATED PROTEIN"/>
    <property type="match status" value="1"/>
</dbReference>
<feature type="compositionally biased region" description="Polar residues" evidence="7">
    <location>
        <begin position="378"/>
        <end position="401"/>
    </location>
</feature>
<evidence type="ECO:0000256" key="1">
    <source>
        <dbReference type="ARBA" id="ARBA00004245"/>
    </source>
</evidence>
<feature type="compositionally biased region" description="Basic and acidic residues" evidence="7">
    <location>
        <begin position="614"/>
        <end position="634"/>
    </location>
</feature>
<feature type="compositionally biased region" description="Polar residues" evidence="7">
    <location>
        <begin position="333"/>
        <end position="362"/>
    </location>
</feature>
<dbReference type="InterPro" id="IPR008604">
    <property type="entry name" value="MAP7_fam"/>
</dbReference>
<evidence type="ECO:0000256" key="3">
    <source>
        <dbReference type="ARBA" id="ARBA00022490"/>
    </source>
</evidence>
<feature type="compositionally biased region" description="Low complexity" evidence="7">
    <location>
        <begin position="522"/>
        <end position="534"/>
    </location>
</feature>
<feature type="coiled-coil region" evidence="6">
    <location>
        <begin position="57"/>
        <end position="113"/>
    </location>
</feature>
<evidence type="ECO:0000256" key="7">
    <source>
        <dbReference type="SAM" id="MobiDB-lite"/>
    </source>
</evidence>
<evidence type="ECO:0000313" key="8">
    <source>
        <dbReference type="EMBL" id="KAG9281542.1"/>
    </source>
</evidence>
<feature type="compositionally biased region" description="Polar residues" evidence="7">
    <location>
        <begin position="725"/>
        <end position="742"/>
    </location>
</feature>
<gene>
    <name evidence="8" type="primary">MAP7D2</name>
    <name evidence="8" type="ORF">AMEX_G60</name>
</gene>
<protein>
    <submittedName>
        <fullName evidence="8">Putative abhydrolase domain-containing protein</fullName>
    </submittedName>
</protein>
<comment type="similarity">
    <text evidence="2">Belongs to the MAP7 family.</text>
</comment>
<dbReference type="Proteomes" id="UP000752171">
    <property type="component" value="Unassembled WGS sequence"/>
</dbReference>
<dbReference type="EMBL" id="JAICCE010000001">
    <property type="protein sequence ID" value="KAG9281542.1"/>
    <property type="molecule type" value="Genomic_DNA"/>
</dbReference>
<keyword evidence="3" id="KW-0963">Cytoplasm</keyword>
<feature type="compositionally biased region" description="Basic and acidic residues" evidence="7">
    <location>
        <begin position="310"/>
        <end position="330"/>
    </location>
</feature>
<organism evidence="8 9">
    <name type="scientific">Astyanax mexicanus</name>
    <name type="common">Blind cave fish</name>
    <name type="synonym">Astyanax fasciatus mexicanus</name>
    <dbReference type="NCBI Taxonomy" id="7994"/>
    <lineage>
        <taxon>Eukaryota</taxon>
        <taxon>Metazoa</taxon>
        <taxon>Chordata</taxon>
        <taxon>Craniata</taxon>
        <taxon>Vertebrata</taxon>
        <taxon>Euteleostomi</taxon>
        <taxon>Actinopterygii</taxon>
        <taxon>Neopterygii</taxon>
        <taxon>Teleostei</taxon>
        <taxon>Ostariophysi</taxon>
        <taxon>Characiformes</taxon>
        <taxon>Characoidei</taxon>
        <taxon>Acestrorhamphidae</taxon>
        <taxon>Acestrorhamphinae</taxon>
        <taxon>Astyanax</taxon>
    </lineage>
</organism>
<comment type="caution">
    <text evidence="8">The sequence shown here is derived from an EMBL/GenBank/DDBJ whole genome shotgun (WGS) entry which is preliminary data.</text>
</comment>
<proteinExistence type="inferred from homology"/>
<feature type="compositionally biased region" description="Polar residues" evidence="7">
    <location>
        <begin position="650"/>
        <end position="662"/>
    </location>
</feature>
<feature type="compositionally biased region" description="Low complexity" evidence="7">
    <location>
        <begin position="200"/>
        <end position="211"/>
    </location>
</feature>
<keyword evidence="5" id="KW-0206">Cytoskeleton</keyword>
<dbReference type="GO" id="GO:0000226">
    <property type="term" value="P:microtubule cytoskeleton organization"/>
    <property type="evidence" value="ECO:0007669"/>
    <property type="project" value="InterPro"/>
</dbReference>
<feature type="compositionally biased region" description="Basic and acidic residues" evidence="7">
    <location>
        <begin position="419"/>
        <end position="520"/>
    </location>
</feature>
<evidence type="ECO:0000256" key="4">
    <source>
        <dbReference type="ARBA" id="ARBA00023054"/>
    </source>
</evidence>
<evidence type="ECO:0000313" key="9">
    <source>
        <dbReference type="Proteomes" id="UP000752171"/>
    </source>
</evidence>